<dbReference type="FunCoup" id="H3AZ23">
    <property type="interactions" value="111"/>
</dbReference>
<evidence type="ECO:0000313" key="6">
    <source>
        <dbReference type="Proteomes" id="UP000008672"/>
    </source>
</evidence>
<dbReference type="OrthoDB" id="75801at2759"/>
<dbReference type="InParanoid" id="H3AZ23"/>
<evidence type="ECO:0000256" key="3">
    <source>
        <dbReference type="SAM" id="MobiDB-lite"/>
    </source>
</evidence>
<proteinExistence type="predicted"/>
<feature type="coiled-coil region" evidence="2">
    <location>
        <begin position="61"/>
        <end position="141"/>
    </location>
</feature>
<dbReference type="Pfam" id="PF15665">
    <property type="entry name" value="FAM184"/>
    <property type="match status" value="1"/>
</dbReference>
<feature type="coiled-coil region" evidence="2">
    <location>
        <begin position="308"/>
        <end position="557"/>
    </location>
</feature>
<dbReference type="Ensembl" id="ENSLACT00000014998.2">
    <property type="protein sequence ID" value="ENSLACP00000014894.2"/>
    <property type="gene ID" value="ENSLACG00000013107.2"/>
</dbReference>
<dbReference type="EMBL" id="AFYH01106674">
    <property type="status" value="NOT_ANNOTATED_CDS"/>
    <property type="molecule type" value="Genomic_DNA"/>
</dbReference>
<dbReference type="EMBL" id="AFYH01106678">
    <property type="status" value="NOT_ANNOTATED_CDS"/>
    <property type="molecule type" value="Genomic_DNA"/>
</dbReference>
<gene>
    <name evidence="5" type="primary">FAM184A</name>
</gene>
<evidence type="ECO:0000256" key="2">
    <source>
        <dbReference type="SAM" id="Coils"/>
    </source>
</evidence>
<dbReference type="EMBL" id="AFYH01106673">
    <property type="status" value="NOT_ANNOTATED_CDS"/>
    <property type="molecule type" value="Genomic_DNA"/>
</dbReference>
<reference evidence="5" key="3">
    <citation type="submission" date="2025-09" db="UniProtKB">
        <authorList>
            <consortium name="Ensembl"/>
        </authorList>
    </citation>
    <scope>IDENTIFICATION</scope>
</reference>
<dbReference type="eggNOG" id="ENOG502R5KC">
    <property type="taxonomic scope" value="Eukaryota"/>
</dbReference>
<organism evidence="5 6">
    <name type="scientific">Latimeria chalumnae</name>
    <name type="common">Coelacanth</name>
    <dbReference type="NCBI Taxonomy" id="7897"/>
    <lineage>
        <taxon>Eukaryota</taxon>
        <taxon>Metazoa</taxon>
        <taxon>Chordata</taxon>
        <taxon>Craniata</taxon>
        <taxon>Vertebrata</taxon>
        <taxon>Euteleostomi</taxon>
        <taxon>Coelacanthiformes</taxon>
        <taxon>Coelacanthidae</taxon>
        <taxon>Latimeria</taxon>
    </lineage>
</organism>
<keyword evidence="1 2" id="KW-0175">Coiled coil</keyword>
<evidence type="ECO:0000259" key="4">
    <source>
        <dbReference type="Pfam" id="PF15665"/>
    </source>
</evidence>
<dbReference type="EMBL" id="AFYH01106677">
    <property type="status" value="NOT_ANNOTATED_CDS"/>
    <property type="molecule type" value="Genomic_DNA"/>
</dbReference>
<protein>
    <submittedName>
        <fullName evidence="5">Family with sequence similarity 184 member A</fullName>
    </submittedName>
</protein>
<feature type="coiled-coil region" evidence="2">
    <location>
        <begin position="965"/>
        <end position="992"/>
    </location>
</feature>
<dbReference type="EMBL" id="AFYH01106679">
    <property type="status" value="NOT_ANNOTATED_CDS"/>
    <property type="molecule type" value="Genomic_DNA"/>
</dbReference>
<dbReference type="Proteomes" id="UP000008672">
    <property type="component" value="Unassembled WGS sequence"/>
</dbReference>
<dbReference type="KEGG" id="lcm:102363131"/>
<name>H3AZ23_LATCH</name>
<dbReference type="GeneTree" id="ENSGT00530000063669"/>
<feature type="coiled-coil region" evidence="2">
    <location>
        <begin position="168"/>
        <end position="253"/>
    </location>
</feature>
<reference evidence="6" key="1">
    <citation type="submission" date="2011-08" db="EMBL/GenBank/DDBJ databases">
        <title>The draft genome of Latimeria chalumnae.</title>
        <authorList>
            <person name="Di Palma F."/>
            <person name="Alfoldi J."/>
            <person name="Johnson J."/>
            <person name="Berlin A."/>
            <person name="Gnerre S."/>
            <person name="Jaffe D."/>
            <person name="MacCallum I."/>
            <person name="Young S."/>
            <person name="Walker B.J."/>
            <person name="Lander E."/>
            <person name="Lindblad-Toh K."/>
        </authorList>
    </citation>
    <scope>NUCLEOTIDE SEQUENCE [LARGE SCALE GENOMIC DNA]</scope>
    <source>
        <strain evidence="6">Wild caught</strain>
    </source>
</reference>
<accession>H3AZ23</accession>
<dbReference type="EMBL" id="AFYH01106680">
    <property type="status" value="NOT_ANNOTATED_CDS"/>
    <property type="molecule type" value="Genomic_DNA"/>
</dbReference>
<dbReference type="EMBL" id="AFYH01106676">
    <property type="status" value="NOT_ANNOTATED_CDS"/>
    <property type="molecule type" value="Genomic_DNA"/>
</dbReference>
<dbReference type="PANTHER" id="PTHR18870:SF7">
    <property type="entry name" value="PROTEIN FAM184A"/>
    <property type="match status" value="1"/>
</dbReference>
<dbReference type="Bgee" id="ENSLACG00000013107">
    <property type="expression patterns" value="Expressed in chordate pharynx"/>
</dbReference>
<feature type="region of interest" description="Disordered" evidence="3">
    <location>
        <begin position="1104"/>
        <end position="1136"/>
    </location>
</feature>
<keyword evidence="6" id="KW-1185">Reference proteome</keyword>
<dbReference type="OMA" id="MCKKVAQ"/>
<dbReference type="GO" id="GO:0005615">
    <property type="term" value="C:extracellular space"/>
    <property type="evidence" value="ECO:0007669"/>
    <property type="project" value="TreeGrafter"/>
</dbReference>
<dbReference type="EMBL" id="AFYH01106671">
    <property type="status" value="NOT_ANNOTATED_CDS"/>
    <property type="molecule type" value="Genomic_DNA"/>
</dbReference>
<dbReference type="GeneID" id="102363131"/>
<feature type="coiled-coil region" evidence="2">
    <location>
        <begin position="600"/>
        <end position="941"/>
    </location>
</feature>
<dbReference type="CTD" id="555640"/>
<dbReference type="EMBL" id="AFYH01106675">
    <property type="status" value="NOT_ANNOTATED_CDS"/>
    <property type="molecule type" value="Genomic_DNA"/>
</dbReference>
<evidence type="ECO:0000256" key="1">
    <source>
        <dbReference type="ARBA" id="ARBA00023054"/>
    </source>
</evidence>
<evidence type="ECO:0000313" key="5">
    <source>
        <dbReference type="Ensembl" id="ENSLACP00000014894.2"/>
    </source>
</evidence>
<feature type="domain" description="Protein FAM184A/B N-terminal" evidence="4">
    <location>
        <begin position="60"/>
        <end position="270"/>
    </location>
</feature>
<dbReference type="AlphaFoldDB" id="H3AZ23"/>
<sequence>MATGMSWQHYYSSAGNPSSGAAKFNSAAASPMAMSHPMGKEYNQDLHLKMSKKIAQLTKVIYALNTKNDEHEAAIQALKDAHEEEIQQILAETREKILQYKTKVEEEGDLKRRIHFLEESLEQHERVKRQALAEFEVYKHRVEDMQLCMEAQHTQRVVTMSREVEEIRRNFEEKLRSFVQQQAQSEKEKRAVLEDLKAAHKLEIQEFLMTQQNQNENVTHDQQELEQLHRAEVEELSNKLEDLKLERKQIVEEYETKLGKAQAFYEHELEALRRSQQQTAESLHVWKQKEGELRREFQSQETVLQKNLGKLKMELQIVQEEAVELREKCQNLQTALAIAESNIQVLQSQLEDANREALSSLAKRREMEGELEAARDCIQQQSTELLLKASHIGTLQANQMTNEATIRNLESERSKIKDKMFCLEEEINLLQTKNHGLDERQRQQIQNLEKALKEAQESQRDSYEQEVMNLRNRFEEEVVQLKEAHARTVTELSQKHQMALETTQNNASREKKKLQMEMEQAFEKERLYLEEEKNQLRQQLENLGEELTAKLSAANQEVCRLQDLVKESDQGLGSAEEHISSLKAAQGNLQKELDATRARLRETSNSLSSVQGELEQQKQQHEARLAAAKLEEQLQLENLACELEVKWSETLRLECTKLREELKQQHQEDKKSALTQLSQLREQEMSATREGWQKKVEDLLDQISLLKQNLEMQLSQSQNSLQQLQVQFNQERQRLSEELQEREEEYQLRQKSLEEAHMIAFKNLEDIKDREYKELEERLQQQHAVEMEDLEEAHRLKMDMLRQEMEQELQTLRFELEDEGKAMLASLRSELNHQHAASIDQIRHSHQQEVAAAQMELERALELSRRQEKELLGRITDLQDEIRHQDHRISELDNEVLSLHEDKNTLTKELEYKGQEVLKIRSEANQQIRIHEQEISKKHEKELDEMTAAHIREKQSMLVDFNEAQELLKDKISALRISLEEVEEKYQNRESRPEDLQFISDLKDMIAERDQLIKKLMDDKKFYQLELVNRETNFNKVFNANPNVGVINPLVKQKRKNDKSVNRFVSVPNLSALEPGGVGNGHPQPNRLEPIPNSPVHDIEFNCNKPLPQPVPLKEPKKFLSPTQADEPPVPSDPQRQEWFARYFTF</sequence>
<dbReference type="EMBL" id="AFYH01106672">
    <property type="status" value="NOT_ANNOTATED_CDS"/>
    <property type="molecule type" value="Genomic_DNA"/>
</dbReference>
<dbReference type="HOGENOM" id="CLU_008886_0_0_1"/>
<dbReference type="InterPro" id="IPR039478">
    <property type="entry name" value="FAM184A/B_N"/>
</dbReference>
<reference evidence="5" key="2">
    <citation type="submission" date="2025-08" db="UniProtKB">
        <authorList>
            <consortium name="Ensembl"/>
        </authorList>
    </citation>
    <scope>IDENTIFICATION</scope>
</reference>
<dbReference type="PANTHER" id="PTHR18870">
    <property type="entry name" value="PROTEIN TAG-278-RELATED"/>
    <property type="match status" value="1"/>
</dbReference>